<dbReference type="AlphaFoldDB" id="A0A6P8R4Y8"/>
<evidence type="ECO:0000256" key="1">
    <source>
        <dbReference type="SAM" id="Phobius"/>
    </source>
</evidence>
<accession>A0A6P8R4Y8</accession>
<evidence type="ECO:0000313" key="3">
    <source>
        <dbReference type="RefSeq" id="XP_033793696.1"/>
    </source>
</evidence>
<dbReference type="KEGG" id="gsh:117357359"/>
<keyword evidence="2" id="KW-1185">Reference proteome</keyword>
<dbReference type="Proteomes" id="UP000515159">
    <property type="component" value="Chromosome 3"/>
</dbReference>
<sequence>MVSPRDVAKWNTRVSLIYAIGIWSMLGTFGYFQIKRKRENPEAGPDAVEAQDKTEELENDIHFQPTPEEERTGFYMTQTVTYKENFVPYTTRLYNFISHLSNASDAAPKSDTSEK</sequence>
<dbReference type="InterPro" id="IPR038831">
    <property type="entry name" value="SMIM26"/>
</dbReference>
<keyword evidence="1" id="KW-0472">Membrane</keyword>
<dbReference type="FunCoup" id="A0A6P8R4Y8">
    <property type="interactions" value="36"/>
</dbReference>
<proteinExistence type="predicted"/>
<dbReference type="InParanoid" id="A0A6P8R4Y8"/>
<dbReference type="PANTHER" id="PTHR40386">
    <property type="entry name" value="SMALL INTEGRAL MEMBRANE PROTEIN 26"/>
    <property type="match status" value="1"/>
</dbReference>
<dbReference type="RefSeq" id="XP_033793696.1">
    <property type="nucleotide sequence ID" value="XM_033937805.1"/>
</dbReference>
<gene>
    <name evidence="3" type="primary">SMIM26</name>
</gene>
<dbReference type="CTD" id="388789"/>
<keyword evidence="1" id="KW-0812">Transmembrane</keyword>
<organism evidence="2 3">
    <name type="scientific">Geotrypetes seraphini</name>
    <name type="common">Gaboon caecilian</name>
    <name type="synonym">Caecilia seraphini</name>
    <dbReference type="NCBI Taxonomy" id="260995"/>
    <lineage>
        <taxon>Eukaryota</taxon>
        <taxon>Metazoa</taxon>
        <taxon>Chordata</taxon>
        <taxon>Craniata</taxon>
        <taxon>Vertebrata</taxon>
        <taxon>Euteleostomi</taxon>
        <taxon>Amphibia</taxon>
        <taxon>Gymnophiona</taxon>
        <taxon>Geotrypetes</taxon>
    </lineage>
</organism>
<dbReference type="GeneID" id="117357359"/>
<keyword evidence="1" id="KW-1133">Transmembrane helix</keyword>
<dbReference type="OrthoDB" id="9905290at2759"/>
<feature type="transmembrane region" description="Helical" evidence="1">
    <location>
        <begin position="12"/>
        <end position="32"/>
    </location>
</feature>
<name>A0A6P8R4Y8_GEOSA</name>
<protein>
    <submittedName>
        <fullName evidence="3">Small integral membrane protein 26</fullName>
    </submittedName>
</protein>
<dbReference type="PANTHER" id="PTHR40386:SF1">
    <property type="entry name" value="SMALL INTEGRAL MEMBRANE PROTEIN 26"/>
    <property type="match status" value="1"/>
</dbReference>
<evidence type="ECO:0000313" key="2">
    <source>
        <dbReference type="Proteomes" id="UP000515159"/>
    </source>
</evidence>
<reference evidence="3" key="1">
    <citation type="submission" date="2025-08" db="UniProtKB">
        <authorList>
            <consortium name="RefSeq"/>
        </authorList>
    </citation>
    <scope>IDENTIFICATION</scope>
</reference>